<gene>
    <name evidence="1" type="ORF">PAM7066_03382</name>
</gene>
<evidence type="ECO:0000313" key="2">
    <source>
        <dbReference type="Proteomes" id="UP000193870"/>
    </source>
</evidence>
<name>A0A1Y5TQ41_9RHOB</name>
<evidence type="ECO:0000313" key="1">
    <source>
        <dbReference type="EMBL" id="SLN67368.1"/>
    </source>
</evidence>
<proteinExistence type="predicted"/>
<keyword evidence="2" id="KW-1185">Reference proteome</keyword>
<dbReference type="Proteomes" id="UP000193870">
    <property type="component" value="Unassembled WGS sequence"/>
</dbReference>
<accession>A0A1Y5TQ41</accession>
<protein>
    <submittedName>
        <fullName evidence="1">Uncharacterized protein</fullName>
    </submittedName>
</protein>
<sequence>MFVDIVTAAIVLASLGAGAWIIRHSYPKLRIPSLSVFR</sequence>
<organism evidence="1 2">
    <name type="scientific">Palleronia marisminoris</name>
    <dbReference type="NCBI Taxonomy" id="315423"/>
    <lineage>
        <taxon>Bacteria</taxon>
        <taxon>Pseudomonadati</taxon>
        <taxon>Pseudomonadota</taxon>
        <taxon>Alphaproteobacteria</taxon>
        <taxon>Rhodobacterales</taxon>
        <taxon>Roseobacteraceae</taxon>
        <taxon>Palleronia</taxon>
    </lineage>
</organism>
<dbReference type="AlphaFoldDB" id="A0A1Y5TQ41"/>
<dbReference type="EMBL" id="FWFV01000013">
    <property type="protein sequence ID" value="SLN67368.1"/>
    <property type="molecule type" value="Genomic_DNA"/>
</dbReference>
<reference evidence="1 2" key="1">
    <citation type="submission" date="2017-03" db="EMBL/GenBank/DDBJ databases">
        <authorList>
            <person name="Afonso C.L."/>
            <person name="Miller P.J."/>
            <person name="Scott M.A."/>
            <person name="Spackman E."/>
            <person name="Goraichik I."/>
            <person name="Dimitrov K.M."/>
            <person name="Suarez D.L."/>
            <person name="Swayne D.E."/>
        </authorList>
    </citation>
    <scope>NUCLEOTIDE SEQUENCE [LARGE SCALE GENOMIC DNA]</scope>
    <source>
        <strain evidence="1 2">CECT 7066</strain>
    </source>
</reference>